<dbReference type="Gene3D" id="1.20.1270.180">
    <property type="match status" value="1"/>
</dbReference>
<evidence type="ECO:0000313" key="2">
    <source>
        <dbReference type="EMBL" id="KKN24663.1"/>
    </source>
</evidence>
<name>A0A0F9S5S1_9ZZZZ</name>
<dbReference type="AlphaFoldDB" id="A0A0F9S5S1"/>
<dbReference type="InterPro" id="IPR009739">
    <property type="entry name" value="LprI-like_N"/>
</dbReference>
<organism evidence="2">
    <name type="scientific">marine sediment metagenome</name>
    <dbReference type="NCBI Taxonomy" id="412755"/>
    <lineage>
        <taxon>unclassified sequences</taxon>
        <taxon>metagenomes</taxon>
        <taxon>ecological metagenomes</taxon>
    </lineage>
</organism>
<dbReference type="Pfam" id="PF07007">
    <property type="entry name" value="LprI"/>
    <property type="match status" value="1"/>
</dbReference>
<evidence type="ECO:0000259" key="1">
    <source>
        <dbReference type="Pfam" id="PF07007"/>
    </source>
</evidence>
<gene>
    <name evidence="2" type="ORF">LCGC14_0892670</name>
</gene>
<dbReference type="EMBL" id="LAZR01002866">
    <property type="protein sequence ID" value="KKN24663.1"/>
    <property type="molecule type" value="Genomic_DNA"/>
</dbReference>
<reference evidence="2" key="1">
    <citation type="journal article" date="2015" name="Nature">
        <title>Complex archaea that bridge the gap between prokaryotes and eukaryotes.</title>
        <authorList>
            <person name="Spang A."/>
            <person name="Saw J.H."/>
            <person name="Jorgensen S.L."/>
            <person name="Zaremba-Niedzwiedzka K."/>
            <person name="Martijn J."/>
            <person name="Lind A.E."/>
            <person name="van Eijk R."/>
            <person name="Schleper C."/>
            <person name="Guy L."/>
            <person name="Ettema T.J."/>
        </authorList>
    </citation>
    <scope>NUCLEOTIDE SEQUENCE</scope>
</reference>
<sequence length="130" mass="14810">MRVLILLMSFLLLFSTLSYAKSSSEYDALYANCVDENEPINNMVVAKCSAVVSDKAMAEISRRYQSIHLRFTKASPEALSSFEMSQKAWIQYRNTHCDLAGRYVGQPMFDFCPMKMNAARALELRMLDSD</sequence>
<protein>
    <recommendedName>
        <fullName evidence="1">Lysozyme inhibitor LprI-like N-terminal domain-containing protein</fullName>
    </recommendedName>
</protein>
<feature type="domain" description="Lysozyme inhibitor LprI-like N-terminal" evidence="1">
    <location>
        <begin position="44"/>
        <end position="124"/>
    </location>
</feature>
<accession>A0A0F9S5S1</accession>
<proteinExistence type="predicted"/>
<comment type="caution">
    <text evidence="2">The sequence shown here is derived from an EMBL/GenBank/DDBJ whole genome shotgun (WGS) entry which is preliminary data.</text>
</comment>